<dbReference type="SUPFAM" id="SSF81631">
    <property type="entry name" value="PAP/OAS1 substrate-binding domain"/>
    <property type="match status" value="1"/>
</dbReference>
<dbReference type="Gene3D" id="3.30.460.10">
    <property type="entry name" value="Beta Polymerase, domain 2"/>
    <property type="match status" value="1"/>
</dbReference>
<dbReference type="InterPro" id="IPR043519">
    <property type="entry name" value="NT_sf"/>
</dbReference>
<accession>A0A9D1YQ77</accession>
<dbReference type="AlphaFoldDB" id="A0A9D1YQ77"/>
<gene>
    <name evidence="1" type="ORF">H9831_10560</name>
</gene>
<dbReference type="Gene3D" id="1.20.120.330">
    <property type="entry name" value="Nucleotidyltransferases domain 2"/>
    <property type="match status" value="1"/>
</dbReference>
<reference evidence="1" key="1">
    <citation type="journal article" date="2021" name="PeerJ">
        <title>Extensive microbial diversity within the chicken gut microbiome revealed by metagenomics and culture.</title>
        <authorList>
            <person name="Gilroy R."/>
            <person name="Ravi A."/>
            <person name="Getino M."/>
            <person name="Pursley I."/>
            <person name="Horton D.L."/>
            <person name="Alikhan N.F."/>
            <person name="Baker D."/>
            <person name="Gharbi K."/>
            <person name="Hall N."/>
            <person name="Watson M."/>
            <person name="Adriaenssens E.M."/>
            <person name="Foster-Nyarko E."/>
            <person name="Jarju S."/>
            <person name="Secka A."/>
            <person name="Antonio M."/>
            <person name="Oren A."/>
            <person name="Chaudhuri R.R."/>
            <person name="La Ragione R."/>
            <person name="Hildebrand F."/>
            <person name="Pallen M.J."/>
        </authorList>
    </citation>
    <scope>NUCLEOTIDE SEQUENCE</scope>
    <source>
        <strain evidence="1">ChiSxjej3B15-24422</strain>
    </source>
</reference>
<evidence type="ECO:0000313" key="1">
    <source>
        <dbReference type="EMBL" id="HIY61100.1"/>
    </source>
</evidence>
<organism evidence="1 2">
    <name type="scientific">Candidatus Eisenbergiella pullistercoris</name>
    <dbReference type="NCBI Taxonomy" id="2838555"/>
    <lineage>
        <taxon>Bacteria</taxon>
        <taxon>Bacillati</taxon>
        <taxon>Bacillota</taxon>
        <taxon>Clostridia</taxon>
        <taxon>Lachnospirales</taxon>
        <taxon>Lachnospiraceae</taxon>
        <taxon>Eisenbergiella</taxon>
    </lineage>
</organism>
<protein>
    <submittedName>
        <fullName evidence="1">Aminoglycoside 6-adenylyltransferase</fullName>
    </submittedName>
</protein>
<dbReference type="EMBL" id="DXDD01000131">
    <property type="protein sequence ID" value="HIY61100.1"/>
    <property type="molecule type" value="Genomic_DNA"/>
</dbReference>
<name>A0A9D1YQ77_9FIRM</name>
<comment type="caution">
    <text evidence="1">The sequence shown here is derived from an EMBL/GenBank/DDBJ whole genome shotgun (WGS) entry which is preliminary data.</text>
</comment>
<dbReference type="InterPro" id="IPR007530">
    <property type="entry name" value="Aminoglycoside_adenylylTfrase"/>
</dbReference>
<sequence length="291" mass="33804">MYARILKKAEEDERIRAAAMDGSRANPAALHDRYSDFDIVFFVRDPGAFTRDTGWIREYGEVLIAQFPDDWHDHPYDPDSGQPFHCLVQYADGNRIDFTIWDVSRGAEEENRDPRRVLFDKDGCAWLKPVETDASHWIRRPGKKEYLDCVNEFRWLSLYVAKGLCRDQFNYARFHLAEGMGVMFLKMLNWKIGLDHDFRITTGSKSKYLKKYLSAEEMARVKAAFPDGETEHMWTGLGVMYDYFEELAAETAEGLGYPYDAKEAESVKGFWQERKKENDIQRTVSGGRDSL</sequence>
<dbReference type="SUPFAM" id="SSF81301">
    <property type="entry name" value="Nucleotidyltransferase"/>
    <property type="match status" value="1"/>
</dbReference>
<reference evidence="1" key="2">
    <citation type="submission" date="2021-04" db="EMBL/GenBank/DDBJ databases">
        <authorList>
            <person name="Gilroy R."/>
        </authorList>
    </citation>
    <scope>NUCLEOTIDE SEQUENCE</scope>
    <source>
        <strain evidence="1">ChiSxjej3B15-24422</strain>
    </source>
</reference>
<dbReference type="Pfam" id="PF04439">
    <property type="entry name" value="Adenyl_transf"/>
    <property type="match status" value="1"/>
</dbReference>
<evidence type="ECO:0000313" key="2">
    <source>
        <dbReference type="Proteomes" id="UP000824007"/>
    </source>
</evidence>
<dbReference type="Proteomes" id="UP000824007">
    <property type="component" value="Unassembled WGS sequence"/>
</dbReference>
<proteinExistence type="predicted"/>